<keyword evidence="2" id="KW-1185">Reference proteome</keyword>
<name>A0ACB8CWL8_DERSI</name>
<gene>
    <name evidence="1" type="ORF">HPB49_009630</name>
</gene>
<dbReference type="EMBL" id="CM023473">
    <property type="protein sequence ID" value="KAH7953531.1"/>
    <property type="molecule type" value="Genomic_DNA"/>
</dbReference>
<accession>A0ACB8CWL8</accession>
<organism evidence="1 2">
    <name type="scientific">Dermacentor silvarum</name>
    <name type="common">Tick</name>
    <dbReference type="NCBI Taxonomy" id="543639"/>
    <lineage>
        <taxon>Eukaryota</taxon>
        <taxon>Metazoa</taxon>
        <taxon>Ecdysozoa</taxon>
        <taxon>Arthropoda</taxon>
        <taxon>Chelicerata</taxon>
        <taxon>Arachnida</taxon>
        <taxon>Acari</taxon>
        <taxon>Parasitiformes</taxon>
        <taxon>Ixodida</taxon>
        <taxon>Ixodoidea</taxon>
        <taxon>Ixodidae</taxon>
        <taxon>Rhipicephalinae</taxon>
        <taxon>Dermacentor</taxon>
    </lineage>
</organism>
<evidence type="ECO:0000313" key="1">
    <source>
        <dbReference type="EMBL" id="KAH7953531.1"/>
    </source>
</evidence>
<dbReference type="Proteomes" id="UP000821865">
    <property type="component" value="Chromosome 4"/>
</dbReference>
<proteinExistence type="predicted"/>
<sequence length="611" mass="65646">MSVSPDITSSRAPSPKTSPPRSGWATPGSVASPPTPSSTPTPKTLMSGFVVHDNWAAVQESIYIVLGHGPYQRRVLLCSVLSVIMALLHALSDRLTSRPVDHWCRPPDALGELSADVWKNISIPVESDGSFSKCTVYETAVADNPAANRSAAPCHGWDYDIANRGDSIISRFGLVCGRQYLLNFRIGVFFTIAGLVSPLLGLASDRVGRKPVTMVSVMVLLAATVGNSVAGTFAFYVSTRTVALTTVNVVFMLTFILLYEVTGNDWRLLFTLLDTAVGLTVVPSFVDVLSLLEPRWVLVHVVVIVPTAILAVWCCLLRESPAWLLATWNLQRAQEGALEAASVNGLDNAKAAATFRAILVQMVKLDRSPHSTTGLVVTEGRVQSVRMHRRAASVFLTRLTLSAVYFPLVATGRAPGYYWAAVHALLLAASYVAVAWAVLKRGLRDTLIVLLVVVGAFSAIQTLLMSVGVLQLAVPVVHTALKVALSGSMSVVLCYSAEVFPTRIRCAGVSASIFFGSAGSLLGFLVYALNGHKAGVYFHAIAAIMTTLSVFAVQWLPEVLVETHKAKCRSAPVSAQERKEALKQSLALPGDGGKRRRWHRGKVKTPPKSPA</sequence>
<reference evidence="1" key="1">
    <citation type="submission" date="2020-05" db="EMBL/GenBank/DDBJ databases">
        <title>Large-scale comparative analyses of tick genomes elucidate their genetic diversity and vector capacities.</title>
        <authorList>
            <person name="Jia N."/>
            <person name="Wang J."/>
            <person name="Shi W."/>
            <person name="Du L."/>
            <person name="Sun Y."/>
            <person name="Zhan W."/>
            <person name="Jiang J."/>
            <person name="Wang Q."/>
            <person name="Zhang B."/>
            <person name="Ji P."/>
            <person name="Sakyi L.B."/>
            <person name="Cui X."/>
            <person name="Yuan T."/>
            <person name="Jiang B."/>
            <person name="Yang W."/>
            <person name="Lam T.T.-Y."/>
            <person name="Chang Q."/>
            <person name="Ding S."/>
            <person name="Wang X."/>
            <person name="Zhu J."/>
            <person name="Ruan X."/>
            <person name="Zhao L."/>
            <person name="Wei J."/>
            <person name="Que T."/>
            <person name="Du C."/>
            <person name="Cheng J."/>
            <person name="Dai P."/>
            <person name="Han X."/>
            <person name="Huang E."/>
            <person name="Gao Y."/>
            <person name="Liu J."/>
            <person name="Shao H."/>
            <person name="Ye R."/>
            <person name="Li L."/>
            <person name="Wei W."/>
            <person name="Wang X."/>
            <person name="Wang C."/>
            <person name="Yang T."/>
            <person name="Huo Q."/>
            <person name="Li W."/>
            <person name="Guo W."/>
            <person name="Chen H."/>
            <person name="Zhou L."/>
            <person name="Ni X."/>
            <person name="Tian J."/>
            <person name="Zhou Y."/>
            <person name="Sheng Y."/>
            <person name="Liu T."/>
            <person name="Pan Y."/>
            <person name="Xia L."/>
            <person name="Li J."/>
            <person name="Zhao F."/>
            <person name="Cao W."/>
        </authorList>
    </citation>
    <scope>NUCLEOTIDE SEQUENCE</scope>
    <source>
        <strain evidence="1">Dsil-2018</strain>
    </source>
</reference>
<evidence type="ECO:0000313" key="2">
    <source>
        <dbReference type="Proteomes" id="UP000821865"/>
    </source>
</evidence>
<comment type="caution">
    <text evidence="1">The sequence shown here is derived from an EMBL/GenBank/DDBJ whole genome shotgun (WGS) entry which is preliminary data.</text>
</comment>
<protein>
    <submittedName>
        <fullName evidence="1">Uncharacterized protein</fullName>
    </submittedName>
</protein>